<accession>U7V7T6</accession>
<dbReference type="Proteomes" id="UP000017081">
    <property type="component" value="Unassembled WGS sequence"/>
</dbReference>
<feature type="coiled-coil region" evidence="1">
    <location>
        <begin position="47"/>
        <end position="74"/>
    </location>
</feature>
<evidence type="ECO:0000256" key="2">
    <source>
        <dbReference type="SAM" id="SignalP"/>
    </source>
</evidence>
<keyword evidence="4" id="KW-1185">Reference proteome</keyword>
<dbReference type="EMBL" id="AXZF01000132">
    <property type="protein sequence ID" value="ERT66843.1"/>
    <property type="molecule type" value="Genomic_DNA"/>
</dbReference>
<gene>
    <name evidence="3" type="ORF">HMPREF0202_02514</name>
</gene>
<proteinExistence type="predicted"/>
<sequence length="245" mass="28214">MKKILLIFLLFSKMFTNSFAIPVYDAANHQQNMANYQMMLLQKIEMIKTATENALQTQQQIQQLQNDATNLSQIGATILGQENQALLDGIDSLVKINDNSQSLIRNQQNFDKNYENLFQKIEKYKNMDREQLERESLKLSREMNSNLKTSMKVTTTMQNQMSREKNRLNSFGKNTGTLNGNLQSLQAIKAVGDDQANKLARIEALQAEEIRLKALEMQKQETEKELTKEMVEKSLGLDKFKKIKL</sequence>
<feature type="coiled-coil region" evidence="1">
    <location>
        <begin position="205"/>
        <end position="232"/>
    </location>
</feature>
<protein>
    <submittedName>
        <fullName evidence="3">Putative P-type conjugative transfer protein TrbJ</fullName>
    </submittedName>
</protein>
<evidence type="ECO:0000313" key="3">
    <source>
        <dbReference type="EMBL" id="ERT66843.1"/>
    </source>
</evidence>
<dbReference type="HOGENOM" id="CLU_1132013_0_0_0"/>
<dbReference type="STRING" id="1319815.HMPREF0202_02514"/>
<feature type="signal peptide" evidence="2">
    <location>
        <begin position="1"/>
        <end position="20"/>
    </location>
</feature>
<comment type="caution">
    <text evidence="3">The sequence shown here is derived from an EMBL/GenBank/DDBJ whole genome shotgun (WGS) entry which is preliminary data.</text>
</comment>
<keyword evidence="1" id="KW-0175">Coiled coil</keyword>
<evidence type="ECO:0000256" key="1">
    <source>
        <dbReference type="SAM" id="Coils"/>
    </source>
</evidence>
<reference evidence="3 4" key="1">
    <citation type="submission" date="2013-08" db="EMBL/GenBank/DDBJ databases">
        <authorList>
            <person name="Weinstock G."/>
            <person name="Sodergren E."/>
            <person name="Wylie T."/>
            <person name="Fulton L."/>
            <person name="Fulton R."/>
            <person name="Fronick C."/>
            <person name="O'Laughlin M."/>
            <person name="Godfrey J."/>
            <person name="Miner T."/>
            <person name="Herter B."/>
            <person name="Appelbaum E."/>
            <person name="Cordes M."/>
            <person name="Lek S."/>
            <person name="Wollam A."/>
            <person name="Pepin K.H."/>
            <person name="Palsikar V.B."/>
            <person name="Mitreva M."/>
            <person name="Wilson R.K."/>
        </authorList>
    </citation>
    <scope>NUCLEOTIDE SEQUENCE [LARGE SCALE GENOMIC DNA]</scope>
    <source>
        <strain evidence="3 4">ATCC BAA-474</strain>
    </source>
</reference>
<dbReference type="AlphaFoldDB" id="U7V7T6"/>
<name>U7V7T6_9FUSO</name>
<keyword evidence="2" id="KW-0732">Signal</keyword>
<organism evidence="3 4">
    <name type="scientific">Cetobacterium somerae ATCC BAA-474</name>
    <dbReference type="NCBI Taxonomy" id="1319815"/>
    <lineage>
        <taxon>Bacteria</taxon>
        <taxon>Fusobacteriati</taxon>
        <taxon>Fusobacteriota</taxon>
        <taxon>Fusobacteriia</taxon>
        <taxon>Fusobacteriales</taxon>
        <taxon>Fusobacteriaceae</taxon>
        <taxon>Cetobacterium</taxon>
    </lineage>
</organism>
<feature type="chain" id="PRO_5004688597" evidence="2">
    <location>
        <begin position="21"/>
        <end position="245"/>
    </location>
</feature>
<evidence type="ECO:0000313" key="4">
    <source>
        <dbReference type="Proteomes" id="UP000017081"/>
    </source>
</evidence>